<organism evidence="1 2">
    <name type="scientific">Leishmania orientalis</name>
    <dbReference type="NCBI Taxonomy" id="2249476"/>
    <lineage>
        <taxon>Eukaryota</taxon>
        <taxon>Discoba</taxon>
        <taxon>Euglenozoa</taxon>
        <taxon>Kinetoplastea</taxon>
        <taxon>Metakinetoplastina</taxon>
        <taxon>Trypanosomatida</taxon>
        <taxon>Trypanosomatidae</taxon>
        <taxon>Leishmaniinae</taxon>
        <taxon>Leishmania</taxon>
    </lineage>
</organism>
<evidence type="ECO:0000313" key="2">
    <source>
        <dbReference type="Proteomes" id="UP000674143"/>
    </source>
</evidence>
<reference evidence="2" key="1">
    <citation type="journal article" date="2021" name="Microbiol. Resour. Announc.">
        <title>LGAAP: Leishmaniinae Genome Assembly and Annotation Pipeline.</title>
        <authorList>
            <person name="Almutairi H."/>
            <person name="Urbaniak M.D."/>
            <person name="Bates M.D."/>
            <person name="Jariyapan N."/>
            <person name="Kwakye-Nuako G."/>
            <person name="Thomaz-Soccol V."/>
            <person name="Al-Salem W.S."/>
            <person name="Dillon R.J."/>
            <person name="Bates P.A."/>
            <person name="Gatherer D."/>
        </authorList>
    </citation>
    <scope>NUCLEOTIDE SEQUENCE [LARGE SCALE GENOMIC DNA]</scope>
</reference>
<dbReference type="EMBL" id="JAFHLR010000033">
    <property type="protein sequence ID" value="KAG5469112.1"/>
    <property type="molecule type" value="Genomic_DNA"/>
</dbReference>
<dbReference type="GeneID" id="92358471"/>
<dbReference type="AlphaFoldDB" id="A0A836GK15"/>
<evidence type="ECO:0000313" key="1">
    <source>
        <dbReference type="EMBL" id="KAG5469112.1"/>
    </source>
</evidence>
<dbReference type="PROSITE" id="PS50096">
    <property type="entry name" value="IQ"/>
    <property type="match status" value="1"/>
</dbReference>
<sequence length="274" mass="30650">MSEKLDRWDVYRLFCISATDAAGGVGEGEVQDRLGIVDDYLTDYQFLSGALHEAQRTAHAHSISRLVGDEAEERRFLHKDAAFLPWKLYVEFSFAEAKTLVMQQESGMRQRVVAAYAASFAELLFPYEELQRMRLTWEALDSLALKACIIGRYGVREGQVARTGIPGHVTRSTFPPSVKAAAAAVAVHSLLAQEHQERQEMKEARRQYIAVALLLLASNEKLGGFASASVGCMTHLPWLRSIRAATARQVLHYSATRIQSAYRGYRVRAVRVMS</sequence>
<dbReference type="Proteomes" id="UP000674143">
    <property type="component" value="Unassembled WGS sequence"/>
</dbReference>
<proteinExistence type="predicted"/>
<accession>A0A836GK15</accession>
<protein>
    <submittedName>
        <fullName evidence="1">Uncharacterized protein</fullName>
    </submittedName>
</protein>
<dbReference type="KEGG" id="loi:92358471"/>
<gene>
    <name evidence="1" type="ORF">LSCM4_02509</name>
</gene>
<name>A0A836GK15_9TRYP</name>
<dbReference type="RefSeq" id="XP_067060089.1">
    <property type="nucleotide sequence ID" value="XM_067204537.1"/>
</dbReference>
<dbReference type="CDD" id="cd23767">
    <property type="entry name" value="IQCD"/>
    <property type="match status" value="1"/>
</dbReference>
<comment type="caution">
    <text evidence="1">The sequence shown here is derived from an EMBL/GenBank/DDBJ whole genome shotgun (WGS) entry which is preliminary data.</text>
</comment>
<reference evidence="2" key="2">
    <citation type="journal article" date="2021" name="Sci. Data">
        <title>Chromosome-scale genome sequencing, assembly and annotation of six genomes from subfamily Leishmaniinae.</title>
        <authorList>
            <person name="Almutairi H."/>
            <person name="Urbaniak M.D."/>
            <person name="Bates M.D."/>
            <person name="Jariyapan N."/>
            <person name="Kwakye-Nuako G."/>
            <person name="Thomaz Soccol V."/>
            <person name="Al-Salem W.S."/>
            <person name="Dillon R.J."/>
            <person name="Bates P.A."/>
            <person name="Gatherer D."/>
        </authorList>
    </citation>
    <scope>NUCLEOTIDE SEQUENCE [LARGE SCALE GENOMIC DNA]</scope>
</reference>
<keyword evidence="2" id="KW-1185">Reference proteome</keyword>